<dbReference type="Proteomes" id="UP001501584">
    <property type="component" value="Unassembled WGS sequence"/>
</dbReference>
<dbReference type="RefSeq" id="WP_310283883.1">
    <property type="nucleotide sequence ID" value="NZ_BAAASX010000032.1"/>
</dbReference>
<organism evidence="1 2">
    <name type="scientific">Glycomyces rutgersensis</name>
    <dbReference type="NCBI Taxonomy" id="58115"/>
    <lineage>
        <taxon>Bacteria</taxon>
        <taxon>Bacillati</taxon>
        <taxon>Actinomycetota</taxon>
        <taxon>Actinomycetes</taxon>
        <taxon>Glycomycetales</taxon>
        <taxon>Glycomycetaceae</taxon>
        <taxon>Glycomyces</taxon>
    </lineage>
</organism>
<dbReference type="EMBL" id="BAAASX010000032">
    <property type="protein sequence ID" value="GAA2352088.1"/>
    <property type="molecule type" value="Genomic_DNA"/>
</dbReference>
<name>A0ABP5TKX2_9ACTN</name>
<gene>
    <name evidence="1" type="ORF">GCM10010403_52170</name>
</gene>
<reference evidence="2" key="1">
    <citation type="journal article" date="2019" name="Int. J. Syst. Evol. Microbiol.">
        <title>The Global Catalogue of Microorganisms (GCM) 10K type strain sequencing project: providing services to taxonomists for standard genome sequencing and annotation.</title>
        <authorList>
            <consortium name="The Broad Institute Genomics Platform"/>
            <consortium name="The Broad Institute Genome Sequencing Center for Infectious Disease"/>
            <person name="Wu L."/>
            <person name="Ma J."/>
        </authorList>
    </citation>
    <scope>NUCLEOTIDE SEQUENCE [LARGE SCALE GENOMIC DNA]</scope>
    <source>
        <strain evidence="2">JCM 6238</strain>
    </source>
</reference>
<evidence type="ECO:0000313" key="1">
    <source>
        <dbReference type="EMBL" id="GAA2352088.1"/>
    </source>
</evidence>
<sequence length="88" mass="10276">MNSPDTPAKVREMAAELTDEALSLTWMTAEVADYTPEIGLLRTWLQDELFDRLGEDLFDEWVVDFDENDHGADPMKYFTRLPESNRHR</sequence>
<keyword evidence="2" id="KW-1185">Reference proteome</keyword>
<proteinExistence type="predicted"/>
<protein>
    <submittedName>
        <fullName evidence="1">Uncharacterized protein</fullName>
    </submittedName>
</protein>
<evidence type="ECO:0000313" key="2">
    <source>
        <dbReference type="Proteomes" id="UP001501584"/>
    </source>
</evidence>
<accession>A0ABP5TKX2</accession>
<comment type="caution">
    <text evidence="1">The sequence shown here is derived from an EMBL/GenBank/DDBJ whole genome shotgun (WGS) entry which is preliminary data.</text>
</comment>